<reference evidence="2" key="1">
    <citation type="submission" date="2022-03" db="EMBL/GenBank/DDBJ databases">
        <title>Genomic analyses of argali, domestic sheep and their hybrids provide insights into chromosomal evolution, heterosis and genetic basis of agronomic traits.</title>
        <authorList>
            <person name="Li M."/>
        </authorList>
    </citation>
    <scope>NUCLEOTIDE SEQUENCE</scope>
    <source>
        <strain evidence="2">CAU-MHL-2022a</strain>
        <tissue evidence="2">Skin</tissue>
    </source>
</reference>
<name>A0AAD4URU9_OVIAM</name>
<sequence length="125" mass="14205">MGIKNGKEDGEVDVNEEAFLPKTQDPRDEEPRRKPSDKPKFKDTPLHAGATALLLIMYVQHVHTDAHKRAGSLRAYFSKYLMIKLGMTLQQALLRHFSDEEIDFNLGLQTPGLVFFLRQAAVEEP</sequence>
<gene>
    <name evidence="2" type="ORF">MG293_002110</name>
</gene>
<keyword evidence="3" id="KW-1185">Reference proteome</keyword>
<dbReference type="AlphaFoldDB" id="A0AAD4URU9"/>
<protein>
    <submittedName>
        <fullName evidence="2">Uncharacterized protein</fullName>
    </submittedName>
</protein>
<proteinExistence type="predicted"/>
<evidence type="ECO:0000313" key="3">
    <source>
        <dbReference type="Proteomes" id="UP001214576"/>
    </source>
</evidence>
<organism evidence="2 3">
    <name type="scientific">Ovis ammon polii</name>
    <dbReference type="NCBI Taxonomy" id="230172"/>
    <lineage>
        <taxon>Eukaryota</taxon>
        <taxon>Metazoa</taxon>
        <taxon>Chordata</taxon>
        <taxon>Craniata</taxon>
        <taxon>Vertebrata</taxon>
        <taxon>Euteleostomi</taxon>
        <taxon>Mammalia</taxon>
        <taxon>Eutheria</taxon>
        <taxon>Laurasiatheria</taxon>
        <taxon>Artiodactyla</taxon>
        <taxon>Ruminantia</taxon>
        <taxon>Pecora</taxon>
        <taxon>Bovidae</taxon>
        <taxon>Caprinae</taxon>
        <taxon>Ovis</taxon>
    </lineage>
</organism>
<dbReference type="Proteomes" id="UP001214576">
    <property type="component" value="Unassembled WGS sequence"/>
</dbReference>
<evidence type="ECO:0000313" key="2">
    <source>
        <dbReference type="EMBL" id="KAI4549780.1"/>
    </source>
</evidence>
<feature type="region of interest" description="Disordered" evidence="1">
    <location>
        <begin position="1"/>
        <end position="45"/>
    </location>
</feature>
<comment type="caution">
    <text evidence="2">The sequence shown here is derived from an EMBL/GenBank/DDBJ whole genome shotgun (WGS) entry which is preliminary data.</text>
</comment>
<dbReference type="EMBL" id="JAKZEL010000001">
    <property type="protein sequence ID" value="KAI4549780.1"/>
    <property type="molecule type" value="Genomic_DNA"/>
</dbReference>
<evidence type="ECO:0000256" key="1">
    <source>
        <dbReference type="SAM" id="MobiDB-lite"/>
    </source>
</evidence>
<accession>A0AAD4URU9</accession>
<feature type="compositionally biased region" description="Basic and acidic residues" evidence="1">
    <location>
        <begin position="24"/>
        <end position="45"/>
    </location>
</feature>